<proteinExistence type="predicted"/>
<gene>
    <name evidence="1" type="ORF">L195_g044417</name>
</gene>
<name>A0A2K3MBZ9_TRIPR</name>
<sequence length="97" mass="11606">MKQARNTYLNNQWDFLMKVQRNRSPEEEPNLQRMQNEIAGKNVEVEGEQNAIRMLHRASLDLFEANRQLSALKLQRFKMRVPKIYSGQTRSYPLPEW</sequence>
<accession>A0A2K3MBZ9</accession>
<dbReference type="Proteomes" id="UP000236291">
    <property type="component" value="Unassembled WGS sequence"/>
</dbReference>
<reference evidence="1 2" key="2">
    <citation type="journal article" date="2017" name="Front. Plant Sci.">
        <title>Gene Classification and Mining of Molecular Markers Useful in Red Clover (Trifolium pratense) Breeding.</title>
        <authorList>
            <person name="Istvanek J."/>
            <person name="Dluhosova J."/>
            <person name="Dluhos P."/>
            <person name="Patkova L."/>
            <person name="Nedelnik J."/>
            <person name="Repkova J."/>
        </authorList>
    </citation>
    <scope>NUCLEOTIDE SEQUENCE [LARGE SCALE GENOMIC DNA]</scope>
    <source>
        <strain evidence="2">cv. Tatra</strain>
        <tissue evidence="1">Young leaves</tissue>
    </source>
</reference>
<organism evidence="1 2">
    <name type="scientific">Trifolium pratense</name>
    <name type="common">Red clover</name>
    <dbReference type="NCBI Taxonomy" id="57577"/>
    <lineage>
        <taxon>Eukaryota</taxon>
        <taxon>Viridiplantae</taxon>
        <taxon>Streptophyta</taxon>
        <taxon>Embryophyta</taxon>
        <taxon>Tracheophyta</taxon>
        <taxon>Spermatophyta</taxon>
        <taxon>Magnoliopsida</taxon>
        <taxon>eudicotyledons</taxon>
        <taxon>Gunneridae</taxon>
        <taxon>Pentapetalae</taxon>
        <taxon>rosids</taxon>
        <taxon>fabids</taxon>
        <taxon>Fabales</taxon>
        <taxon>Fabaceae</taxon>
        <taxon>Papilionoideae</taxon>
        <taxon>50 kb inversion clade</taxon>
        <taxon>NPAAA clade</taxon>
        <taxon>Hologalegina</taxon>
        <taxon>IRL clade</taxon>
        <taxon>Trifolieae</taxon>
        <taxon>Trifolium</taxon>
    </lineage>
</organism>
<reference evidence="1 2" key="1">
    <citation type="journal article" date="2014" name="Am. J. Bot.">
        <title>Genome assembly and annotation for red clover (Trifolium pratense; Fabaceae).</title>
        <authorList>
            <person name="Istvanek J."/>
            <person name="Jaros M."/>
            <person name="Krenek A."/>
            <person name="Repkova J."/>
        </authorList>
    </citation>
    <scope>NUCLEOTIDE SEQUENCE [LARGE SCALE GENOMIC DNA]</scope>
    <source>
        <strain evidence="2">cv. Tatra</strain>
        <tissue evidence="1">Young leaves</tissue>
    </source>
</reference>
<dbReference type="AlphaFoldDB" id="A0A2K3MBZ9"/>
<evidence type="ECO:0000313" key="1">
    <source>
        <dbReference type="EMBL" id="PNX88314.1"/>
    </source>
</evidence>
<comment type="caution">
    <text evidence="1">The sequence shown here is derived from an EMBL/GenBank/DDBJ whole genome shotgun (WGS) entry which is preliminary data.</text>
</comment>
<protein>
    <submittedName>
        <fullName evidence="1">Uncharacterized protein</fullName>
    </submittedName>
</protein>
<dbReference type="EMBL" id="ASHM01056202">
    <property type="protein sequence ID" value="PNX88314.1"/>
    <property type="molecule type" value="Genomic_DNA"/>
</dbReference>
<evidence type="ECO:0000313" key="2">
    <source>
        <dbReference type="Proteomes" id="UP000236291"/>
    </source>
</evidence>